<dbReference type="InterPro" id="IPR036527">
    <property type="entry name" value="SCP2_sterol-bd_dom_sf"/>
</dbReference>
<dbReference type="GO" id="GO:0006744">
    <property type="term" value="P:ubiquinone biosynthetic process"/>
    <property type="evidence" value="ECO:0007669"/>
    <property type="project" value="UniProtKB-UniRule"/>
</dbReference>
<dbReference type="InterPro" id="IPR003033">
    <property type="entry name" value="SCP2_sterol-bd_dom"/>
</dbReference>
<dbReference type="Pfam" id="PF02036">
    <property type="entry name" value="SCP2"/>
    <property type="match status" value="1"/>
</dbReference>
<evidence type="ECO:0000256" key="1">
    <source>
        <dbReference type="HAMAP-Rule" id="MF_02215"/>
    </source>
</evidence>
<evidence type="ECO:0000259" key="2">
    <source>
        <dbReference type="Pfam" id="PF02036"/>
    </source>
</evidence>
<comment type="pathway">
    <text evidence="1">Cofactor biosynthesis; ubiquinone biosynthesis.</text>
</comment>
<name>A0A4Q0YNR3_9GAMM</name>
<dbReference type="GO" id="GO:0005737">
    <property type="term" value="C:cytoplasm"/>
    <property type="evidence" value="ECO:0007669"/>
    <property type="project" value="UniProtKB-SubCell"/>
</dbReference>
<dbReference type="UniPathway" id="UPA00232"/>
<feature type="domain" description="SCP2" evidence="2">
    <location>
        <begin position="15"/>
        <end position="111"/>
    </location>
</feature>
<dbReference type="OrthoDB" id="5801225at2"/>
<proteinExistence type="inferred from homology"/>
<evidence type="ECO:0000313" key="4">
    <source>
        <dbReference type="Proteomes" id="UP000290287"/>
    </source>
</evidence>
<organism evidence="3 4">
    <name type="scientific">Veronia nyctiphanis</name>
    <dbReference type="NCBI Taxonomy" id="1278244"/>
    <lineage>
        <taxon>Bacteria</taxon>
        <taxon>Pseudomonadati</taxon>
        <taxon>Pseudomonadota</taxon>
        <taxon>Gammaproteobacteria</taxon>
        <taxon>Vibrionales</taxon>
        <taxon>Vibrionaceae</taxon>
        <taxon>Veronia</taxon>
    </lineage>
</organism>
<dbReference type="SUPFAM" id="SSF55718">
    <property type="entry name" value="SCP-like"/>
    <property type="match status" value="1"/>
</dbReference>
<dbReference type="HAMAP" id="MF_02215">
    <property type="entry name" value="UbiJ"/>
    <property type="match status" value="1"/>
</dbReference>
<reference evidence="3 4" key="1">
    <citation type="submission" date="2017-10" db="EMBL/GenBank/DDBJ databases">
        <title>Nyctiphanis sp. nov., isolated from the stomach of the euphausiid Nyctiphanes simplex (Hansen, 1911) in the Gulf of California.</title>
        <authorList>
            <person name="Gomez-Gil B."/>
            <person name="Aguilar-Mendez M."/>
            <person name="Lopez-Cortes A."/>
            <person name="Gomez-Gutierrez J."/>
            <person name="Roque A."/>
            <person name="Lang E."/>
            <person name="Gonzalez-Castillo A."/>
        </authorList>
    </citation>
    <scope>NUCLEOTIDE SEQUENCE [LARGE SCALE GENOMIC DNA]</scope>
    <source>
        <strain evidence="3 4">CAIM 600</strain>
    </source>
</reference>
<dbReference type="InterPro" id="IPR038989">
    <property type="entry name" value="UbiJ"/>
</dbReference>
<comment type="subcellular location">
    <subcellularLocation>
        <location evidence="1">Cytoplasm</location>
    </subcellularLocation>
</comment>
<dbReference type="PANTHER" id="PTHR38693">
    <property type="entry name" value="UBIQUINONE BIOSYNTHESIS PROTEIN UBIJ"/>
    <property type="match status" value="1"/>
</dbReference>
<gene>
    <name evidence="1" type="primary">ubiJ</name>
    <name evidence="3" type="ORF">CS022_14260</name>
</gene>
<comment type="function">
    <text evidence="1">Required for ubiquinone (coenzyme Q) biosynthesis. Binds hydrophobic ubiquinone biosynthetic intermediates via its SCP2 domain and is essential for the stability of the Ubi complex. May constitute a docking platform where Ubi enzymes assemble and access their SCP2-bound polyprenyl substrates.</text>
</comment>
<keyword evidence="1" id="KW-0963">Cytoplasm</keyword>
<comment type="caution">
    <text evidence="3">The sequence shown here is derived from an EMBL/GenBank/DDBJ whole genome shotgun (WGS) entry which is preliminary data.</text>
</comment>
<evidence type="ECO:0000313" key="3">
    <source>
        <dbReference type="EMBL" id="RXJ72610.1"/>
    </source>
</evidence>
<keyword evidence="1" id="KW-0831">Ubiquinone biosynthesis</keyword>
<dbReference type="RefSeq" id="WP_129122833.1">
    <property type="nucleotide sequence ID" value="NZ_PEIB01000017.1"/>
</dbReference>
<dbReference type="Proteomes" id="UP000290287">
    <property type="component" value="Unassembled WGS sequence"/>
</dbReference>
<sequence>MPLDPLVTAVVETSLNTLIAQDADSQRRLQRLKGKVLRVRLTDIGKQLVFVFSHQLDVLAEFEGTPDCDLALAITTLPELNDKSNLTRLIKEDKLELDGDIDVAQQFSGLLSGLDVDLAEWLSKYTGDVVAHSMVSGMKKGVDAFRNRFRTKQAYVADILIEEWRLAPGALEITHFSDQVDDVRSQASRLEARLQSLFDAMETP</sequence>
<dbReference type="EMBL" id="PEIB01000017">
    <property type="protein sequence ID" value="RXJ72610.1"/>
    <property type="molecule type" value="Genomic_DNA"/>
</dbReference>
<protein>
    <recommendedName>
        <fullName evidence="1">Ubiquinone biosynthesis accessory factor UbiJ</fullName>
    </recommendedName>
</protein>
<accession>A0A4Q0YNR3</accession>
<dbReference type="PANTHER" id="PTHR38693:SF1">
    <property type="entry name" value="UBIQUINONE BIOSYNTHESIS ACCESSORY FACTOR UBIJ"/>
    <property type="match status" value="1"/>
</dbReference>
<dbReference type="AlphaFoldDB" id="A0A4Q0YNR3"/>
<comment type="similarity">
    <text evidence="1">Belongs to the UbiJ family.</text>
</comment>
<keyword evidence="4" id="KW-1185">Reference proteome</keyword>